<proteinExistence type="predicted"/>
<dbReference type="Pfam" id="PF21983">
    <property type="entry name" value="NikA-like"/>
    <property type="match status" value="1"/>
</dbReference>
<dbReference type="AlphaFoldDB" id="A0A2S0M627"/>
<dbReference type="EMBL" id="CP027569">
    <property type="protein sequence ID" value="AVO26908.1"/>
    <property type="molecule type" value="Genomic_DNA"/>
</dbReference>
<dbReference type="RefSeq" id="WP_027895170.1">
    <property type="nucleotide sequence ID" value="NZ_CP027569.1"/>
</dbReference>
<name>A0A2S0M627_MEGEL</name>
<evidence type="ECO:0000313" key="1">
    <source>
        <dbReference type="EMBL" id="AVO26908.1"/>
    </source>
</evidence>
<dbReference type="OrthoDB" id="9796842at2"/>
<protein>
    <submittedName>
        <fullName evidence="1">Plasmid mobilization relaxosome protein MobC</fullName>
    </submittedName>
</protein>
<reference evidence="1 2" key="1">
    <citation type="journal article" date="2018" name="Genome Announc.">
        <title>Complete genomes of two Megasphaera elsdenii strains, NCIMB 702410 and ATCC 25940.</title>
        <authorList>
            <person name="Hatmaker E.A."/>
            <person name="O'Dell K."/>
            <person name="Riley L.A."/>
            <person name="Klingeman D.M."/>
            <person name="Guss A.M."/>
        </authorList>
    </citation>
    <scope>NUCLEOTIDE SEQUENCE [LARGE SCALE GENOMIC DNA]</scope>
    <source>
        <strain evidence="1 2">NCIMB702410</strain>
    </source>
</reference>
<gene>
    <name evidence="1" type="ORF">C6Y28_04375</name>
</gene>
<evidence type="ECO:0000313" key="2">
    <source>
        <dbReference type="Proteomes" id="UP000238358"/>
    </source>
</evidence>
<dbReference type="InterPro" id="IPR053842">
    <property type="entry name" value="NikA-like"/>
</dbReference>
<accession>A0A2S0M627</accession>
<dbReference type="Proteomes" id="UP000238358">
    <property type="component" value="Chromosome"/>
</dbReference>
<sequence>MKEDRIYFRVTNLQKQQLLIHAREENLTLTDYILRHTLADEKALDDEDKNLVKEINRIGINLNQIARALNRGQNFAAEAKEVHQQIKKLDAFCDEILAARKAYFRELRQYHKEFLKLCQNENKSRELLKQIDASIKLKKLELKKLKLCKGGVIHVHP</sequence>
<organism evidence="1 2">
    <name type="scientific">Megasphaera elsdenii</name>
    <dbReference type="NCBI Taxonomy" id="907"/>
    <lineage>
        <taxon>Bacteria</taxon>
        <taxon>Bacillati</taxon>
        <taxon>Bacillota</taxon>
        <taxon>Negativicutes</taxon>
        <taxon>Veillonellales</taxon>
        <taxon>Veillonellaceae</taxon>
        <taxon>Megasphaera</taxon>
    </lineage>
</organism>